<proteinExistence type="predicted"/>
<reference evidence="2" key="1">
    <citation type="submission" date="2019-10" db="EMBL/GenBank/DDBJ databases">
        <authorList>
            <person name="Zhang R."/>
            <person name="Pan Y."/>
            <person name="Wang J."/>
            <person name="Ma R."/>
            <person name="Yu S."/>
        </authorList>
    </citation>
    <scope>NUCLEOTIDE SEQUENCE</scope>
    <source>
        <strain evidence="2">LA-IB0</strain>
        <tissue evidence="2">Leaf</tissue>
    </source>
</reference>
<keyword evidence="3" id="KW-1185">Reference proteome</keyword>
<feature type="region of interest" description="Disordered" evidence="1">
    <location>
        <begin position="338"/>
        <end position="402"/>
    </location>
</feature>
<evidence type="ECO:0000313" key="2">
    <source>
        <dbReference type="EMBL" id="KAG8389139.1"/>
    </source>
</evidence>
<dbReference type="PANTHER" id="PTHR33443:SF35">
    <property type="entry name" value="VQ DOMAIN-CONTAINING PROTEIN"/>
    <property type="match status" value="1"/>
</dbReference>
<name>A0AAV6Y2V4_9LAMI</name>
<dbReference type="AlphaFoldDB" id="A0AAV6Y2V4"/>
<comment type="caution">
    <text evidence="2">The sequence shown here is derived from an EMBL/GenBank/DDBJ whole genome shotgun (WGS) entry which is preliminary data.</text>
</comment>
<accession>A0AAV6Y2V4</accession>
<dbReference type="Proteomes" id="UP000826271">
    <property type="component" value="Unassembled WGS sequence"/>
</dbReference>
<dbReference type="EMBL" id="WHWC01000002">
    <property type="protein sequence ID" value="KAG8389139.1"/>
    <property type="molecule type" value="Genomic_DNA"/>
</dbReference>
<evidence type="ECO:0000313" key="3">
    <source>
        <dbReference type="Proteomes" id="UP000826271"/>
    </source>
</evidence>
<dbReference type="PANTHER" id="PTHR33443">
    <property type="entry name" value="ZGC:112980"/>
    <property type="match status" value="1"/>
</dbReference>
<dbReference type="InterPro" id="IPR053234">
    <property type="entry name" value="RPM1_Interactor"/>
</dbReference>
<feature type="region of interest" description="Disordered" evidence="1">
    <location>
        <begin position="1"/>
        <end position="26"/>
    </location>
</feature>
<protein>
    <submittedName>
        <fullName evidence="2">Uncharacterized protein</fullName>
    </submittedName>
</protein>
<sequence>MENQGPMILEISSDEEAGFGDTRSGGGDDILGEIDYDFLSKLLGDINGNKGDDCCDDSDDVVFVSEVLPKQPKKPRVEPLNPSAKVVGNECGEDDDCVVLDGDPDKQAVVVRNGRVDHDDDNDSDDLEIIGEKGETSECIMLAVAELDLCANITSKLYGCQVAATYRVTQTSESVLRTTACGSILLQIVACRDFPHARHLCAKFVFASTSHEVHCSQCHCYVCDSLAPCSHWGTGASSVDHCHASDKEEHWRSERKSKQKGDKPTRVQVIRNNRKSSTAILEAFLQSTQHPPICPPGLRPATTHHFSVSSNVSVPSLINRSRSHQNVQSFAPRAVLKRPAMIEGSPNNRRARGSQFSRNPPPKRYDMFQMNGSNQHNIGRRAAAHSVPSRPRPQIHSQPKSSCLIREPIHSQSQTPSRPFISGSVVNSLPFQTQVVASHSQPSVENFNNVILPHQPVGVLLQPSQTLGPSYHSRSISYSNPNVGNNNNLDNQSYQPQAYGYPTTSLLNSDQNDFQHARNCIDASWADFGQNNSQYQSDIMKDNHNQSIAHVDNIYQQSVEPADIFSVINDKDSQFPGTTNPDSWIFENHFSPGAPEVPVSPGWDDLFL</sequence>
<evidence type="ECO:0000256" key="1">
    <source>
        <dbReference type="SAM" id="MobiDB-lite"/>
    </source>
</evidence>
<gene>
    <name evidence="2" type="ORF">BUALT_Bualt02G0198100</name>
</gene>
<organism evidence="2 3">
    <name type="scientific">Buddleja alternifolia</name>
    <dbReference type="NCBI Taxonomy" id="168488"/>
    <lineage>
        <taxon>Eukaryota</taxon>
        <taxon>Viridiplantae</taxon>
        <taxon>Streptophyta</taxon>
        <taxon>Embryophyta</taxon>
        <taxon>Tracheophyta</taxon>
        <taxon>Spermatophyta</taxon>
        <taxon>Magnoliopsida</taxon>
        <taxon>eudicotyledons</taxon>
        <taxon>Gunneridae</taxon>
        <taxon>Pentapetalae</taxon>
        <taxon>asterids</taxon>
        <taxon>lamiids</taxon>
        <taxon>Lamiales</taxon>
        <taxon>Scrophulariaceae</taxon>
        <taxon>Buddlejeae</taxon>
        <taxon>Buddleja</taxon>
    </lineage>
</organism>